<feature type="region of interest" description="Disordered" evidence="4">
    <location>
        <begin position="85"/>
        <end position="116"/>
    </location>
</feature>
<dbReference type="Proteomes" id="UP001306508">
    <property type="component" value="Unassembled WGS sequence"/>
</dbReference>
<dbReference type="InterPro" id="IPR036935">
    <property type="entry name" value="Ribosomal_bL9_N_sf"/>
</dbReference>
<comment type="similarity">
    <text evidence="1">Belongs to the bacterial ribosomal protein bL9 family.</text>
</comment>
<dbReference type="AlphaFoldDB" id="A0AAN7W050"/>
<gene>
    <name evidence="5" type="ORF">RI543_003910</name>
</gene>
<evidence type="ECO:0000313" key="5">
    <source>
        <dbReference type="EMBL" id="KAK5778251.1"/>
    </source>
</evidence>
<organism evidence="5 6">
    <name type="scientific">Arxiozyma heterogenica</name>
    <dbReference type="NCBI Taxonomy" id="278026"/>
    <lineage>
        <taxon>Eukaryota</taxon>
        <taxon>Fungi</taxon>
        <taxon>Dikarya</taxon>
        <taxon>Ascomycota</taxon>
        <taxon>Saccharomycotina</taxon>
        <taxon>Saccharomycetes</taxon>
        <taxon>Saccharomycetales</taxon>
        <taxon>Saccharomycetaceae</taxon>
        <taxon>Arxiozyma</taxon>
    </lineage>
</organism>
<dbReference type="Gene3D" id="3.40.5.10">
    <property type="entry name" value="Ribosomal protein L9, N-terminal domain"/>
    <property type="match status" value="1"/>
</dbReference>
<reference evidence="6" key="1">
    <citation type="submission" date="2023-07" db="EMBL/GenBank/DDBJ databases">
        <title>A draft genome of Kazachstania heterogenica Y-27499.</title>
        <authorList>
            <person name="Donic C."/>
            <person name="Kralova J.S."/>
            <person name="Fidel L."/>
            <person name="Ben-Dor S."/>
            <person name="Jung S."/>
        </authorList>
    </citation>
    <scope>NUCLEOTIDE SEQUENCE [LARGE SCALE GENOMIC DNA]</scope>
    <source>
        <strain evidence="6">Y27499</strain>
    </source>
</reference>
<dbReference type="GO" id="GO:1990904">
    <property type="term" value="C:ribonucleoprotein complex"/>
    <property type="evidence" value="ECO:0007669"/>
    <property type="project" value="UniProtKB-KW"/>
</dbReference>
<evidence type="ECO:0000256" key="1">
    <source>
        <dbReference type="ARBA" id="ARBA00010605"/>
    </source>
</evidence>
<keyword evidence="6" id="KW-1185">Reference proteome</keyword>
<evidence type="ECO:0008006" key="7">
    <source>
        <dbReference type="Google" id="ProtNLM"/>
    </source>
</evidence>
<dbReference type="EMBL" id="JAWIZZ010000053">
    <property type="protein sequence ID" value="KAK5778251.1"/>
    <property type="molecule type" value="Genomic_DNA"/>
</dbReference>
<evidence type="ECO:0000313" key="6">
    <source>
        <dbReference type="Proteomes" id="UP001306508"/>
    </source>
</evidence>
<keyword evidence="2" id="KW-0689">Ribosomal protein</keyword>
<keyword evidence="3" id="KW-0687">Ribonucleoprotein</keyword>
<comment type="caution">
    <text evidence="5">The sequence shown here is derived from an EMBL/GenBank/DDBJ whole genome shotgun (WGS) entry which is preliminary data.</text>
</comment>
<sequence length="136" mass="15717">MFKPTRINYSALSKRTKRVQVQLLRDFPRFNLFKGQVTHVKPSLMMNYLYPYNGAKYIMKLSDIRPGLLKQYEIRKSEMKKQAELDSIKASSNIDNSSNTKSNIADKEDEPTQRNKISFLGTDITTKDIKIPGLNI</sequence>
<feature type="compositionally biased region" description="Polar residues" evidence="4">
    <location>
        <begin position="89"/>
        <end position="103"/>
    </location>
</feature>
<evidence type="ECO:0000256" key="3">
    <source>
        <dbReference type="ARBA" id="ARBA00023274"/>
    </source>
</evidence>
<name>A0AAN7W050_9SACH</name>
<accession>A0AAN7W050</accession>
<proteinExistence type="inferred from homology"/>
<feature type="compositionally biased region" description="Basic and acidic residues" evidence="4">
    <location>
        <begin position="104"/>
        <end position="113"/>
    </location>
</feature>
<evidence type="ECO:0000256" key="2">
    <source>
        <dbReference type="ARBA" id="ARBA00022980"/>
    </source>
</evidence>
<evidence type="ECO:0000256" key="4">
    <source>
        <dbReference type="SAM" id="MobiDB-lite"/>
    </source>
</evidence>
<protein>
    <recommendedName>
        <fullName evidence="7">Ribosomal protein L9</fullName>
    </recommendedName>
</protein>
<dbReference type="GO" id="GO:0005840">
    <property type="term" value="C:ribosome"/>
    <property type="evidence" value="ECO:0007669"/>
    <property type="project" value="UniProtKB-KW"/>
</dbReference>